<protein>
    <recommendedName>
        <fullName evidence="5">phosphoenolpyruvate--protein phosphotransferase</fullName>
        <ecNumber evidence="5">2.7.3.9</ecNumber>
    </recommendedName>
</protein>
<dbReference type="Pfam" id="PF00358">
    <property type="entry name" value="PTS_EIIA_1"/>
    <property type="match status" value="1"/>
</dbReference>
<dbReference type="InterPro" id="IPR036618">
    <property type="entry name" value="PtsI_HPr-bd_sf"/>
</dbReference>
<keyword evidence="6" id="KW-0813">Transport</keyword>
<dbReference type="SUPFAM" id="SSF51621">
    <property type="entry name" value="Phosphoenolpyruvate/pyruvate domain"/>
    <property type="match status" value="1"/>
</dbReference>
<dbReference type="PROSITE" id="PS00742">
    <property type="entry name" value="PEP_ENZYMES_2"/>
    <property type="match status" value="1"/>
</dbReference>
<evidence type="ECO:0000259" key="15">
    <source>
        <dbReference type="PROSITE" id="PS51350"/>
    </source>
</evidence>
<dbReference type="PROSITE" id="PS51350">
    <property type="entry name" value="PTS_HPR_DOM"/>
    <property type="match status" value="1"/>
</dbReference>
<dbReference type="RefSeq" id="WP_345341813.1">
    <property type="nucleotide sequence ID" value="NZ_BAABLI010000031.1"/>
</dbReference>
<evidence type="ECO:0000256" key="1">
    <source>
        <dbReference type="ARBA" id="ARBA00000683"/>
    </source>
</evidence>
<evidence type="ECO:0000256" key="6">
    <source>
        <dbReference type="ARBA" id="ARBA00022448"/>
    </source>
</evidence>
<dbReference type="InterPro" id="IPR050499">
    <property type="entry name" value="PEP-utilizing_PTS_enzyme"/>
</dbReference>
<keyword evidence="13" id="KW-0460">Magnesium</keyword>
<dbReference type="SUPFAM" id="SSF51261">
    <property type="entry name" value="Duplicated hybrid motif"/>
    <property type="match status" value="1"/>
</dbReference>
<dbReference type="InterPro" id="IPR001127">
    <property type="entry name" value="PTS_EIIA_1_perm"/>
</dbReference>
<gene>
    <name evidence="16" type="primary">ptsP</name>
    <name evidence="16" type="ORF">ACFSJ3_16850</name>
</gene>
<dbReference type="InterPro" id="IPR040442">
    <property type="entry name" value="Pyrv_kinase-like_dom_sf"/>
</dbReference>
<keyword evidence="12" id="KW-0418">Kinase</keyword>
<name>A0ABW4XQQ6_9GAMM</name>
<dbReference type="PROSITE" id="PS00369">
    <property type="entry name" value="PTS_HPR_HIS"/>
    <property type="match status" value="1"/>
</dbReference>
<dbReference type="Gene3D" id="3.30.1340.10">
    <property type="entry name" value="HPr-like"/>
    <property type="match status" value="1"/>
</dbReference>
<evidence type="ECO:0000256" key="12">
    <source>
        <dbReference type="ARBA" id="ARBA00022777"/>
    </source>
</evidence>
<evidence type="ECO:0000256" key="4">
    <source>
        <dbReference type="ARBA" id="ARBA00007837"/>
    </source>
</evidence>
<dbReference type="InterPro" id="IPR023151">
    <property type="entry name" value="PEP_util_CS"/>
</dbReference>
<dbReference type="Proteomes" id="UP001597380">
    <property type="component" value="Unassembled WGS sequence"/>
</dbReference>
<evidence type="ECO:0000313" key="16">
    <source>
        <dbReference type="EMBL" id="MFD2097662.1"/>
    </source>
</evidence>
<dbReference type="PANTHER" id="PTHR46244:SF6">
    <property type="entry name" value="PHOSPHOENOLPYRUVATE-PROTEIN PHOSPHOTRANSFERASE"/>
    <property type="match status" value="1"/>
</dbReference>
<keyword evidence="7" id="KW-0963">Cytoplasm</keyword>
<feature type="domain" description="HPr" evidence="15">
    <location>
        <begin position="184"/>
        <end position="271"/>
    </location>
</feature>
<keyword evidence="8" id="KW-0762">Sugar transport</keyword>
<evidence type="ECO:0000256" key="8">
    <source>
        <dbReference type="ARBA" id="ARBA00022597"/>
    </source>
</evidence>
<dbReference type="InterPro" id="IPR035895">
    <property type="entry name" value="HPr-like_sf"/>
</dbReference>
<evidence type="ECO:0000313" key="17">
    <source>
        <dbReference type="Proteomes" id="UP001597380"/>
    </source>
</evidence>
<dbReference type="Pfam" id="PF05524">
    <property type="entry name" value="PEP-utilisers_N"/>
    <property type="match status" value="1"/>
</dbReference>
<dbReference type="PROSITE" id="PS00371">
    <property type="entry name" value="PTS_EIIA_TYPE_1_HIS"/>
    <property type="match status" value="1"/>
</dbReference>
<dbReference type="Gene3D" id="2.70.70.10">
    <property type="entry name" value="Glucose Permease (Domain IIA)"/>
    <property type="match status" value="1"/>
</dbReference>
<dbReference type="InterPro" id="IPR008279">
    <property type="entry name" value="PEP-util_enz_mobile_dom"/>
</dbReference>
<evidence type="ECO:0000256" key="10">
    <source>
        <dbReference type="ARBA" id="ARBA00022683"/>
    </source>
</evidence>
<evidence type="ECO:0000256" key="3">
    <source>
        <dbReference type="ARBA" id="ARBA00004496"/>
    </source>
</evidence>
<dbReference type="Pfam" id="PF00381">
    <property type="entry name" value="PTS-HPr"/>
    <property type="match status" value="1"/>
</dbReference>
<comment type="similarity">
    <text evidence="4">Belongs to the PEP-utilizing enzyme family.</text>
</comment>
<dbReference type="Gene3D" id="1.10.274.10">
    <property type="entry name" value="PtsI, HPr-binding domain"/>
    <property type="match status" value="1"/>
</dbReference>
<dbReference type="InterPro" id="IPR006318">
    <property type="entry name" value="PTS_EI-like"/>
</dbReference>
<sequence length="857" mass="92256">MAIAKHTDERQHSSRSLILKAPLSGLVYDLSEVPDPVFAQKMVGDGISIDPTTDTLIAPCDGKVIQLHPSHHAVTLRSPEGVEILMHIGLDTVMLRGDGFEPLVKEGDQVVHGQPLIRFCADKVALNARSLMTEIVITNGELVDRLIPSQGRIQERDDTLLEVVLNESASEQSEQTETASMALLSSNPVLVPNPTGLHARPSATLAKLAKESGCDVLLEYNDSQVNAKSVVALMGLNVPFGASVIIHAAGQNAEQTIATISQAIVDGLGEEVNQAAEATAPAEPEEASLLLPKQQQADQLEGVAASPGLAIGQLYVIQPEHFDICETASESDAEQQKLLQGMTEADNQLAELAQSWKDKGDAERAKIFEAHQELLTDPTLREAADQLISHGKSAAFAWRQTVQTQADSFRQMDNPLLQERASDLHDVGNRVLRIMLGMPTDGPALPENSILIADDLTPSDTANLDKNRVVGFATVQGGSSSHVAIIARAMGLPAIAGIDPEAMKQQNGTKAVLDGQQGVLKLNVTEQALAEIRQRQQRATERQQAALAAKEQPATTQDDHNVEVVANIGGIKDATKSVEVGGEGVGLLRSEFLYLDRVTEPTEQEQYEIYRDVLLELGPERPLIVRTLDVGGDKPLAYLPLPEEENPFLGLRGIRIGLDRPTLLRKQARAILRASEHGRIRIMFPMIANLAELRLAKQVVEEERVKLGVEPIEIGIMVEVPSTAVLAEQFAPEVDFFSIGSNDLSQYTLAMDRGHPKLAAFVDGLNPAVLSLIKMTADAAHRHGKWAGVCGGIASDPQAVPLLVGLGIDELSVSVPVLPEIKAQIRQLSLADCQTLATQALALTDAKEVRALVPVVD</sequence>
<dbReference type="EMBL" id="JBHUHT010000027">
    <property type="protein sequence ID" value="MFD2097662.1"/>
    <property type="molecule type" value="Genomic_DNA"/>
</dbReference>
<dbReference type="Pfam" id="PF02896">
    <property type="entry name" value="PEP-utilizers_C"/>
    <property type="match status" value="1"/>
</dbReference>
<dbReference type="CDD" id="cd00367">
    <property type="entry name" value="PTS-HPr_like"/>
    <property type="match status" value="1"/>
</dbReference>
<dbReference type="InterPro" id="IPR036637">
    <property type="entry name" value="Phosphohistidine_dom_sf"/>
</dbReference>
<evidence type="ECO:0000256" key="7">
    <source>
        <dbReference type="ARBA" id="ARBA00022490"/>
    </source>
</evidence>
<dbReference type="InterPro" id="IPR008731">
    <property type="entry name" value="PTS_EIN"/>
</dbReference>
<dbReference type="GO" id="GO:0008965">
    <property type="term" value="F:phosphoenolpyruvate-protein phosphotransferase activity"/>
    <property type="evidence" value="ECO:0007669"/>
    <property type="project" value="UniProtKB-EC"/>
</dbReference>
<dbReference type="Gene3D" id="3.50.30.10">
    <property type="entry name" value="Phosphohistidine domain"/>
    <property type="match status" value="1"/>
</dbReference>
<evidence type="ECO:0000256" key="2">
    <source>
        <dbReference type="ARBA" id="ARBA00001946"/>
    </source>
</evidence>
<dbReference type="InterPro" id="IPR000121">
    <property type="entry name" value="PEP_util_C"/>
</dbReference>
<dbReference type="SUPFAM" id="SSF55594">
    <property type="entry name" value="HPr-like"/>
    <property type="match status" value="1"/>
</dbReference>
<keyword evidence="11" id="KW-0479">Metal-binding</keyword>
<dbReference type="InterPro" id="IPR000032">
    <property type="entry name" value="HPr-like"/>
</dbReference>
<comment type="catalytic activity">
    <reaction evidence="1">
        <text>L-histidyl-[protein] + phosphoenolpyruvate = N(pros)-phospho-L-histidyl-[protein] + pyruvate</text>
        <dbReference type="Rhea" id="RHEA:23880"/>
        <dbReference type="Rhea" id="RHEA-COMP:9745"/>
        <dbReference type="Rhea" id="RHEA-COMP:9746"/>
        <dbReference type="ChEBI" id="CHEBI:15361"/>
        <dbReference type="ChEBI" id="CHEBI:29979"/>
        <dbReference type="ChEBI" id="CHEBI:58702"/>
        <dbReference type="ChEBI" id="CHEBI:64837"/>
        <dbReference type="EC" id="2.7.3.9"/>
    </reaction>
</comment>
<keyword evidence="10" id="KW-0598">Phosphotransferase system</keyword>
<feature type="domain" description="PTS EIIA type-1" evidence="14">
    <location>
        <begin position="35"/>
        <end position="139"/>
    </location>
</feature>
<keyword evidence="9 16" id="KW-0808">Transferase</keyword>
<comment type="cofactor">
    <cofactor evidence="2">
        <name>Mg(2+)</name>
        <dbReference type="ChEBI" id="CHEBI:18420"/>
    </cofactor>
</comment>
<dbReference type="InterPro" id="IPR015813">
    <property type="entry name" value="Pyrv/PenolPyrv_kinase-like_dom"/>
</dbReference>
<dbReference type="Gene3D" id="3.20.20.60">
    <property type="entry name" value="Phosphoenolpyruvate-binding domains"/>
    <property type="match status" value="1"/>
</dbReference>
<comment type="caution">
    <text evidence="16">The sequence shown here is derived from an EMBL/GenBank/DDBJ whole genome shotgun (WGS) entry which is preliminary data.</text>
</comment>
<dbReference type="NCBIfam" id="TIGR00830">
    <property type="entry name" value="PTBA"/>
    <property type="match status" value="1"/>
</dbReference>
<dbReference type="NCBIfam" id="TIGR01003">
    <property type="entry name" value="PTS_HPr_family"/>
    <property type="match status" value="1"/>
</dbReference>
<evidence type="ECO:0000256" key="13">
    <source>
        <dbReference type="ARBA" id="ARBA00022842"/>
    </source>
</evidence>
<evidence type="ECO:0000256" key="5">
    <source>
        <dbReference type="ARBA" id="ARBA00012232"/>
    </source>
</evidence>
<dbReference type="NCBIfam" id="TIGR01417">
    <property type="entry name" value="PTS_I_fam"/>
    <property type="match status" value="1"/>
</dbReference>
<evidence type="ECO:0000256" key="11">
    <source>
        <dbReference type="ARBA" id="ARBA00022723"/>
    </source>
</evidence>
<dbReference type="PRINTS" id="PR01736">
    <property type="entry name" value="PHPHTRNFRASE"/>
</dbReference>
<keyword evidence="17" id="KW-1185">Reference proteome</keyword>
<comment type="subcellular location">
    <subcellularLocation>
        <location evidence="3">Cytoplasm</location>
    </subcellularLocation>
</comment>
<dbReference type="EC" id="2.7.3.9" evidence="5"/>
<dbReference type="Pfam" id="PF00391">
    <property type="entry name" value="PEP-utilizers"/>
    <property type="match status" value="1"/>
</dbReference>
<evidence type="ECO:0000259" key="14">
    <source>
        <dbReference type="PROSITE" id="PS51093"/>
    </source>
</evidence>
<proteinExistence type="inferred from homology"/>
<organism evidence="16 17">
    <name type="scientific">Corallincola platygyrae</name>
    <dbReference type="NCBI Taxonomy" id="1193278"/>
    <lineage>
        <taxon>Bacteria</taxon>
        <taxon>Pseudomonadati</taxon>
        <taxon>Pseudomonadota</taxon>
        <taxon>Gammaproteobacteria</taxon>
        <taxon>Alteromonadales</taxon>
        <taxon>Psychromonadaceae</taxon>
        <taxon>Corallincola</taxon>
    </lineage>
</organism>
<dbReference type="PANTHER" id="PTHR46244">
    <property type="entry name" value="PHOSPHOENOLPYRUVATE-PROTEIN PHOSPHOTRANSFERASE"/>
    <property type="match status" value="1"/>
</dbReference>
<dbReference type="PROSITE" id="PS51093">
    <property type="entry name" value="PTS_EIIA_TYPE_1"/>
    <property type="match status" value="1"/>
</dbReference>
<evidence type="ECO:0000256" key="9">
    <source>
        <dbReference type="ARBA" id="ARBA00022679"/>
    </source>
</evidence>
<dbReference type="SUPFAM" id="SSF52009">
    <property type="entry name" value="Phosphohistidine domain"/>
    <property type="match status" value="1"/>
</dbReference>
<dbReference type="InterPro" id="IPR011055">
    <property type="entry name" value="Dup_hybrid_motif"/>
</dbReference>
<dbReference type="PRINTS" id="PR00107">
    <property type="entry name" value="PHOSPHOCPHPR"/>
</dbReference>
<accession>A0ABW4XQQ6</accession>
<dbReference type="SUPFAM" id="SSF47831">
    <property type="entry name" value="Enzyme I of the PEP:sugar phosphotransferase system HPr-binding (sub)domain"/>
    <property type="match status" value="1"/>
</dbReference>
<reference evidence="17" key="1">
    <citation type="journal article" date="2019" name="Int. J. Syst. Evol. Microbiol.">
        <title>The Global Catalogue of Microorganisms (GCM) 10K type strain sequencing project: providing services to taxonomists for standard genome sequencing and annotation.</title>
        <authorList>
            <consortium name="The Broad Institute Genomics Platform"/>
            <consortium name="The Broad Institute Genome Sequencing Center for Infectious Disease"/>
            <person name="Wu L."/>
            <person name="Ma J."/>
        </authorList>
    </citation>
    <scope>NUCLEOTIDE SEQUENCE [LARGE SCALE GENOMIC DNA]</scope>
    <source>
        <strain evidence="17">CGMCC 1.10992</strain>
    </source>
</reference>
<dbReference type="InterPro" id="IPR001020">
    <property type="entry name" value="PTS_HPr_His_P_site"/>
</dbReference>